<evidence type="ECO:0000313" key="2">
    <source>
        <dbReference type="EMBL" id="HHP92095.1"/>
    </source>
</evidence>
<organism evidence="2">
    <name type="scientific">Ignisphaera aggregans</name>
    <dbReference type="NCBI Taxonomy" id="334771"/>
    <lineage>
        <taxon>Archaea</taxon>
        <taxon>Thermoproteota</taxon>
        <taxon>Thermoprotei</taxon>
        <taxon>Desulfurococcales</taxon>
        <taxon>Desulfurococcaceae</taxon>
        <taxon>Ignisphaera</taxon>
    </lineage>
</organism>
<sequence>MIRRDKLLGLMFTFIGLMGMLLIIYLFMSISAHIMLKVPLLLLLPPTCIILIVGLKLIIYEPINKVSAETLLKRHVSKTRPTCVSLSGVDGSGKSTQIHMLSKVMRTLGFRVKIYWMRWPAFVSYPLLLLAKLMGYSARRGNYVEHRYYLNKALARVIVTSLILDYVVRYSCLKLLQRLFNVHLLLDRNILDLVVDLYEWTRDSFLFSPTLIRLYRGLLRDCWVIILDVEEKEALKRKKDIPNISYLRIRRKIYHGFSKYLGFYIVNTTESKPRITFLSLLNRLRLQSLLELYKLYKR</sequence>
<gene>
    <name evidence="2" type="ORF">ENM70_00480</name>
</gene>
<dbReference type="Gene3D" id="3.40.50.300">
    <property type="entry name" value="P-loop containing nucleotide triphosphate hydrolases"/>
    <property type="match status" value="1"/>
</dbReference>
<keyword evidence="1" id="KW-0472">Membrane</keyword>
<name>A0A7J3YTH3_9CREN</name>
<keyword evidence="1" id="KW-1133">Transmembrane helix</keyword>
<dbReference type="InterPro" id="IPR027417">
    <property type="entry name" value="P-loop_NTPase"/>
</dbReference>
<proteinExistence type="predicted"/>
<feature type="transmembrane region" description="Helical" evidence="1">
    <location>
        <begin position="40"/>
        <end position="59"/>
    </location>
</feature>
<dbReference type="AlphaFoldDB" id="A0A7J3YTH3"/>
<reference evidence="2" key="1">
    <citation type="journal article" date="2020" name="mSystems">
        <title>Genome- and Community-Level Interaction Insights into Carbon Utilization and Element Cycling Functions of Hydrothermarchaeota in Hydrothermal Sediment.</title>
        <authorList>
            <person name="Zhou Z."/>
            <person name="Liu Y."/>
            <person name="Xu W."/>
            <person name="Pan J."/>
            <person name="Luo Z.H."/>
            <person name="Li M."/>
        </authorList>
    </citation>
    <scope>NUCLEOTIDE SEQUENCE [LARGE SCALE GENOMIC DNA]</scope>
    <source>
        <strain evidence="2">SpSt-1109</strain>
    </source>
</reference>
<comment type="caution">
    <text evidence="2">The sequence shown here is derived from an EMBL/GenBank/DDBJ whole genome shotgun (WGS) entry which is preliminary data.</text>
</comment>
<keyword evidence="1" id="KW-0812">Transmembrane</keyword>
<evidence type="ECO:0000256" key="1">
    <source>
        <dbReference type="SAM" id="Phobius"/>
    </source>
</evidence>
<feature type="transmembrane region" description="Helical" evidence="1">
    <location>
        <begin position="115"/>
        <end position="136"/>
    </location>
</feature>
<evidence type="ECO:0008006" key="3">
    <source>
        <dbReference type="Google" id="ProtNLM"/>
    </source>
</evidence>
<feature type="transmembrane region" description="Helical" evidence="1">
    <location>
        <begin position="7"/>
        <end position="28"/>
    </location>
</feature>
<dbReference type="EMBL" id="DRYU01000007">
    <property type="protein sequence ID" value="HHP92095.1"/>
    <property type="molecule type" value="Genomic_DNA"/>
</dbReference>
<dbReference type="SUPFAM" id="SSF52540">
    <property type="entry name" value="P-loop containing nucleoside triphosphate hydrolases"/>
    <property type="match status" value="1"/>
</dbReference>
<accession>A0A7J3YTH3</accession>
<protein>
    <recommendedName>
        <fullName evidence="3">Thymidylate kinase-like domain-containing protein</fullName>
    </recommendedName>
</protein>